<dbReference type="Proteomes" id="UP001445076">
    <property type="component" value="Unassembled WGS sequence"/>
</dbReference>
<feature type="region of interest" description="Disordered" evidence="13">
    <location>
        <begin position="17"/>
        <end position="37"/>
    </location>
</feature>
<dbReference type="GO" id="GO:0046872">
    <property type="term" value="F:metal ion binding"/>
    <property type="evidence" value="ECO:0007669"/>
    <property type="project" value="UniProtKB-KW"/>
</dbReference>
<dbReference type="InterPro" id="IPR008266">
    <property type="entry name" value="Tyr_kinase_AS"/>
</dbReference>
<dbReference type="InterPro" id="IPR050122">
    <property type="entry name" value="RTK"/>
</dbReference>
<reference evidence="17 18" key="1">
    <citation type="journal article" date="2024" name="BMC Genomics">
        <title>Genome assembly of redclaw crayfish (Cherax quadricarinatus) provides insights into its immune adaptation and hypoxia tolerance.</title>
        <authorList>
            <person name="Liu Z."/>
            <person name="Zheng J."/>
            <person name="Li H."/>
            <person name="Fang K."/>
            <person name="Wang S."/>
            <person name="He J."/>
            <person name="Zhou D."/>
            <person name="Weng S."/>
            <person name="Chi M."/>
            <person name="Gu Z."/>
            <person name="He J."/>
            <person name="Li F."/>
            <person name="Wang M."/>
        </authorList>
    </citation>
    <scope>NUCLEOTIDE SEQUENCE [LARGE SCALE GENOMIC DNA]</scope>
    <source>
        <strain evidence="17">ZL_2023a</strain>
    </source>
</reference>
<dbReference type="EMBL" id="JARKIK010000009">
    <property type="protein sequence ID" value="KAK8749739.1"/>
    <property type="molecule type" value="Genomic_DNA"/>
</dbReference>
<keyword evidence="11" id="KW-0460">Magnesium</keyword>
<dbReference type="InterPro" id="IPR020635">
    <property type="entry name" value="Tyr_kinase_cat_dom"/>
</dbReference>
<dbReference type="GO" id="GO:0010976">
    <property type="term" value="P:positive regulation of neuron projection development"/>
    <property type="evidence" value="ECO:0007669"/>
    <property type="project" value="TreeGrafter"/>
</dbReference>
<gene>
    <name evidence="17" type="ORF">OTU49_015511</name>
</gene>
<dbReference type="InterPro" id="IPR001245">
    <property type="entry name" value="Ser-Thr/Tyr_kinase_cat_dom"/>
</dbReference>
<dbReference type="PROSITE" id="PS50011">
    <property type="entry name" value="PROTEIN_KINASE_DOM"/>
    <property type="match status" value="1"/>
</dbReference>
<keyword evidence="18" id="KW-1185">Reference proteome</keyword>
<dbReference type="PROSITE" id="PS00109">
    <property type="entry name" value="PROTEIN_KINASE_TYR"/>
    <property type="match status" value="1"/>
</dbReference>
<dbReference type="Gene3D" id="2.60.40.10">
    <property type="entry name" value="Immunoglobulins"/>
    <property type="match status" value="1"/>
</dbReference>
<evidence type="ECO:0000259" key="16">
    <source>
        <dbReference type="PROSITE" id="PS50835"/>
    </source>
</evidence>
<keyword evidence="6" id="KW-0675">Receptor</keyword>
<feature type="domain" description="Protein kinase" evidence="15">
    <location>
        <begin position="511"/>
        <end position="789"/>
    </location>
</feature>
<dbReference type="GO" id="GO:0005886">
    <property type="term" value="C:plasma membrane"/>
    <property type="evidence" value="ECO:0007669"/>
    <property type="project" value="TreeGrafter"/>
</dbReference>
<keyword evidence="11" id="KW-0479">Metal-binding</keyword>
<feature type="binding site" evidence="10">
    <location>
        <position position="652"/>
    </location>
    <ligand>
        <name>ATP</name>
        <dbReference type="ChEBI" id="CHEBI:30616"/>
    </ligand>
</feature>
<dbReference type="Gene3D" id="1.10.510.10">
    <property type="entry name" value="Transferase(Phosphotransferase) domain 1"/>
    <property type="match status" value="1"/>
</dbReference>
<evidence type="ECO:0000256" key="5">
    <source>
        <dbReference type="ARBA" id="ARBA00023136"/>
    </source>
</evidence>
<dbReference type="PANTHER" id="PTHR24416">
    <property type="entry name" value="TYROSINE-PROTEIN KINASE RECEPTOR"/>
    <property type="match status" value="1"/>
</dbReference>
<evidence type="ECO:0000259" key="15">
    <source>
        <dbReference type="PROSITE" id="PS50011"/>
    </source>
</evidence>
<dbReference type="Gene3D" id="3.30.200.20">
    <property type="entry name" value="Phosphorylase Kinase, domain 1"/>
    <property type="match status" value="1"/>
</dbReference>
<organism evidence="17 18">
    <name type="scientific">Cherax quadricarinatus</name>
    <name type="common">Australian red claw crayfish</name>
    <dbReference type="NCBI Taxonomy" id="27406"/>
    <lineage>
        <taxon>Eukaryota</taxon>
        <taxon>Metazoa</taxon>
        <taxon>Ecdysozoa</taxon>
        <taxon>Arthropoda</taxon>
        <taxon>Crustacea</taxon>
        <taxon>Multicrustacea</taxon>
        <taxon>Malacostraca</taxon>
        <taxon>Eumalacostraca</taxon>
        <taxon>Eucarida</taxon>
        <taxon>Decapoda</taxon>
        <taxon>Pleocyemata</taxon>
        <taxon>Astacidea</taxon>
        <taxon>Parastacoidea</taxon>
        <taxon>Parastacidae</taxon>
        <taxon>Cherax</taxon>
    </lineage>
</organism>
<sequence>DDCKNIWLQTWQQQQAVDQQTWQKPQQKGKTWREETTQSVETEKLAGRENTEVKLDNLVPTSTTDDCPSPGATTSSECYLCPARLSVEETEEGSCKVFMVECSVRGRPRPEIEWSIPDHLVMVKRLPAVESASDNTTVTSRVTLVYNLTHDLLHTSASSSDLRDHVGQSSYLLRRPLACTAHNDRYISIEKTDISVGPSVEATPRICWTDFKGARTREQFHFKAQAIPSFTLSWWFRPCPSYSGGDFDGKKLTYYVDTVAQTSSYIEGYLLFPATTGGAKRGDYELRVANQFGVASKSMHFSRRQSSTRQCNTTRGFEIFPSARPFFGTLASNPTPPPPPSLPLIPCILPSTTTTSSPTTTTTTTTTITVAPPSSSTTIAATVMSHEVTTVASNTSMASSVPPFPLPITLTIGACMVVMVTGVVVLLLRHLSRSRDRLHLVTDPCPDSPFQITFIGCMCRDEDCQKKSEGLQLQEMMPLSADRLVENPEYMANGKVSPSKPKARVISCDNVKFVTELGEGAFGRVYLGLLDDGWGRPSQVAVKTLKSVGVEARQELEREVELLNNLKHKNIVSFYGVCYNSDPLLMVFEYMEHGDLNNYLRSHNEDVALLSGEEAATEPLSVMDCLQIALQVAAGMKYLASQHYVHRDLATRNCLVGANLVVKIGDFGMSRDVYTTDYYQFGGRTLLPVRWMPPESILYRRFTIESDIWSFGVVLWEIFTGGKQPWYGYTNQEVITQITAGRMLVCPERCPADMYRIMLSCWSKNPQERLPMATLYDRIRSLTTVEPHVLDYD</sequence>
<dbReference type="GO" id="GO:0007169">
    <property type="term" value="P:cell surface receptor protein tyrosine kinase signaling pathway"/>
    <property type="evidence" value="ECO:0007669"/>
    <property type="project" value="TreeGrafter"/>
</dbReference>
<dbReference type="GO" id="GO:0004714">
    <property type="term" value="F:transmembrane receptor protein tyrosine kinase activity"/>
    <property type="evidence" value="ECO:0007669"/>
    <property type="project" value="UniProtKB-EC"/>
</dbReference>
<dbReference type="InterPro" id="IPR017441">
    <property type="entry name" value="Protein_kinase_ATP_BS"/>
</dbReference>
<keyword evidence="7" id="KW-0325">Glycoprotein</keyword>
<dbReference type="PROSITE" id="PS50835">
    <property type="entry name" value="IG_LIKE"/>
    <property type="match status" value="1"/>
</dbReference>
<proteinExistence type="predicted"/>
<dbReference type="PROSITE" id="PS00107">
    <property type="entry name" value="PROTEIN_KINASE_ATP"/>
    <property type="match status" value="1"/>
</dbReference>
<evidence type="ECO:0000256" key="14">
    <source>
        <dbReference type="SAM" id="Phobius"/>
    </source>
</evidence>
<evidence type="ECO:0000256" key="9">
    <source>
        <dbReference type="PIRSR" id="PIRSR000615-1"/>
    </source>
</evidence>
<feature type="non-terminal residue" evidence="17">
    <location>
        <position position="1"/>
    </location>
</feature>
<dbReference type="EC" id="2.7.10.1" evidence="2"/>
<dbReference type="InterPro" id="IPR011009">
    <property type="entry name" value="Kinase-like_dom_sf"/>
</dbReference>
<dbReference type="SUPFAM" id="SSF56112">
    <property type="entry name" value="Protein kinase-like (PK-like)"/>
    <property type="match status" value="1"/>
</dbReference>
<name>A0AAW0YAA6_CHEQU</name>
<feature type="binding site" evidence="12">
    <location>
        <position position="543"/>
    </location>
    <ligand>
        <name>ATP</name>
        <dbReference type="ChEBI" id="CHEBI:30616"/>
    </ligand>
</feature>
<evidence type="ECO:0000256" key="3">
    <source>
        <dbReference type="ARBA" id="ARBA00022692"/>
    </source>
</evidence>
<protein>
    <recommendedName>
        <fullName evidence="2">receptor protein-tyrosine kinase</fullName>
        <ecNumber evidence="2">2.7.10.1</ecNumber>
    </recommendedName>
</protein>
<dbReference type="InterPro" id="IPR000719">
    <property type="entry name" value="Prot_kinase_dom"/>
</dbReference>
<dbReference type="Pfam" id="PF07714">
    <property type="entry name" value="PK_Tyr_Ser-Thr"/>
    <property type="match status" value="1"/>
</dbReference>
<feature type="binding site" evidence="11">
    <location>
        <position position="653"/>
    </location>
    <ligand>
        <name>Mg(2+)</name>
        <dbReference type="ChEBI" id="CHEBI:18420"/>
    </ligand>
</feature>
<evidence type="ECO:0000256" key="10">
    <source>
        <dbReference type="PIRSR" id="PIRSR000615-2"/>
    </source>
</evidence>
<dbReference type="GO" id="GO:1990090">
    <property type="term" value="P:cellular response to nerve growth factor stimulus"/>
    <property type="evidence" value="ECO:0007669"/>
    <property type="project" value="TreeGrafter"/>
</dbReference>
<dbReference type="InterPro" id="IPR013783">
    <property type="entry name" value="Ig-like_fold"/>
</dbReference>
<dbReference type="GO" id="GO:0043121">
    <property type="term" value="F:neurotrophin binding"/>
    <property type="evidence" value="ECO:0007669"/>
    <property type="project" value="TreeGrafter"/>
</dbReference>
<evidence type="ECO:0000256" key="8">
    <source>
        <dbReference type="ARBA" id="ARBA00051243"/>
    </source>
</evidence>
<feature type="transmembrane region" description="Helical" evidence="14">
    <location>
        <begin position="404"/>
        <end position="428"/>
    </location>
</feature>
<evidence type="ECO:0000256" key="12">
    <source>
        <dbReference type="PROSITE-ProRule" id="PRU10141"/>
    </source>
</evidence>
<evidence type="ECO:0000256" key="2">
    <source>
        <dbReference type="ARBA" id="ARBA00011902"/>
    </source>
</evidence>
<keyword evidence="3 14" id="KW-0812">Transmembrane</keyword>
<dbReference type="PANTHER" id="PTHR24416:SF614">
    <property type="entry name" value="PROTEIN KINASE DOMAIN-CONTAINING PROTEIN"/>
    <property type="match status" value="1"/>
</dbReference>
<dbReference type="PRINTS" id="PR00109">
    <property type="entry name" value="TYRKINASE"/>
</dbReference>
<dbReference type="GO" id="GO:0051897">
    <property type="term" value="P:positive regulation of phosphatidylinositol 3-kinase/protein kinase B signal transduction"/>
    <property type="evidence" value="ECO:0007669"/>
    <property type="project" value="TreeGrafter"/>
</dbReference>
<evidence type="ECO:0000256" key="4">
    <source>
        <dbReference type="ARBA" id="ARBA00022989"/>
    </source>
</evidence>
<evidence type="ECO:0000256" key="6">
    <source>
        <dbReference type="ARBA" id="ARBA00023170"/>
    </source>
</evidence>
<keyword evidence="10 12" id="KW-0547">Nucleotide-binding</keyword>
<dbReference type="GO" id="GO:0030424">
    <property type="term" value="C:axon"/>
    <property type="evidence" value="ECO:0007669"/>
    <property type="project" value="TreeGrafter"/>
</dbReference>
<evidence type="ECO:0000256" key="1">
    <source>
        <dbReference type="ARBA" id="ARBA00004167"/>
    </source>
</evidence>
<evidence type="ECO:0000313" key="17">
    <source>
        <dbReference type="EMBL" id="KAK8749739.1"/>
    </source>
</evidence>
<evidence type="ECO:0000256" key="7">
    <source>
        <dbReference type="ARBA" id="ARBA00023180"/>
    </source>
</evidence>
<feature type="domain" description="Ig-like" evidence="16">
    <location>
        <begin position="70"/>
        <end position="195"/>
    </location>
</feature>
<keyword evidence="10 12" id="KW-0067">ATP-binding</keyword>
<comment type="caution">
    <text evidence="17">The sequence shown here is derived from an EMBL/GenBank/DDBJ whole genome shotgun (WGS) entry which is preliminary data.</text>
</comment>
<keyword evidence="4 14" id="KW-1133">Transmembrane helix</keyword>
<evidence type="ECO:0000313" key="18">
    <source>
        <dbReference type="Proteomes" id="UP001445076"/>
    </source>
</evidence>
<dbReference type="GO" id="GO:0043235">
    <property type="term" value="C:receptor complex"/>
    <property type="evidence" value="ECO:0007669"/>
    <property type="project" value="TreeGrafter"/>
</dbReference>
<accession>A0AAW0YAA6</accession>
<dbReference type="GO" id="GO:0005030">
    <property type="term" value="F:neurotrophin receptor activity"/>
    <property type="evidence" value="ECO:0007669"/>
    <property type="project" value="TreeGrafter"/>
</dbReference>
<evidence type="ECO:0000256" key="11">
    <source>
        <dbReference type="PIRSR" id="PIRSR000615-3"/>
    </source>
</evidence>
<keyword evidence="5 14" id="KW-0472">Membrane</keyword>
<evidence type="ECO:0000256" key="13">
    <source>
        <dbReference type="SAM" id="MobiDB-lite"/>
    </source>
</evidence>
<feature type="active site" description="Proton acceptor" evidence="9">
    <location>
        <position position="648"/>
    </location>
</feature>
<dbReference type="InterPro" id="IPR007110">
    <property type="entry name" value="Ig-like_dom"/>
</dbReference>
<dbReference type="SMART" id="SM00219">
    <property type="entry name" value="TyrKc"/>
    <property type="match status" value="1"/>
</dbReference>
<dbReference type="GO" id="GO:0005524">
    <property type="term" value="F:ATP binding"/>
    <property type="evidence" value="ECO:0007669"/>
    <property type="project" value="UniProtKB-UniRule"/>
</dbReference>
<comment type="catalytic activity">
    <reaction evidence="8">
        <text>L-tyrosyl-[protein] + ATP = O-phospho-L-tyrosyl-[protein] + ADP + H(+)</text>
        <dbReference type="Rhea" id="RHEA:10596"/>
        <dbReference type="Rhea" id="RHEA-COMP:10136"/>
        <dbReference type="Rhea" id="RHEA-COMP:20101"/>
        <dbReference type="ChEBI" id="CHEBI:15378"/>
        <dbReference type="ChEBI" id="CHEBI:30616"/>
        <dbReference type="ChEBI" id="CHEBI:46858"/>
        <dbReference type="ChEBI" id="CHEBI:61978"/>
        <dbReference type="ChEBI" id="CHEBI:456216"/>
        <dbReference type="EC" id="2.7.10.1"/>
    </reaction>
</comment>
<feature type="binding site" evidence="11">
    <location>
        <position position="666"/>
    </location>
    <ligand>
        <name>Mg(2+)</name>
        <dbReference type="ChEBI" id="CHEBI:18420"/>
    </ligand>
</feature>
<dbReference type="AlphaFoldDB" id="A0AAW0YAA6"/>
<comment type="subcellular location">
    <subcellularLocation>
        <location evidence="1">Membrane</location>
        <topology evidence="1">Single-pass membrane protein</topology>
    </subcellularLocation>
</comment>
<dbReference type="FunFam" id="1.10.510.10:FF:000034">
    <property type="entry name" value="Tyrosine-protein kinase receptor"/>
    <property type="match status" value="1"/>
</dbReference>